<organism evidence="4 5">
    <name type="scientific">Williamsia phyllosphaerae</name>
    <dbReference type="NCBI Taxonomy" id="885042"/>
    <lineage>
        <taxon>Bacteria</taxon>
        <taxon>Bacillati</taxon>
        <taxon>Actinomycetota</taxon>
        <taxon>Actinomycetes</taxon>
        <taxon>Mycobacteriales</taxon>
        <taxon>Nocardiaceae</taxon>
        <taxon>Williamsia</taxon>
    </lineage>
</organism>
<dbReference type="CDD" id="cd03441">
    <property type="entry name" value="R_hydratase_like"/>
    <property type="match status" value="1"/>
</dbReference>
<dbReference type="InterPro" id="IPR002539">
    <property type="entry name" value="MaoC-like_dom"/>
</dbReference>
<dbReference type="SUPFAM" id="SSF54637">
    <property type="entry name" value="Thioesterase/thiol ester dehydrase-isomerase"/>
    <property type="match status" value="2"/>
</dbReference>
<comment type="similarity">
    <text evidence="1">Belongs to the enoyl-CoA hydratase/isomerase family.</text>
</comment>
<sequence length="364" mass="39936">MTNVSESSIPSVEERLAIMANQTSLSPEEIAERTTAQVGFHYTVEDYYEVGREKVREYARAVQDGNPVHWNEAAATANGHRGLIAPLSFVAIPGMIAQRRLFEEMVEGWDLWKMLQTDQRLVFHKPVEVGDRLICVVSLDSYRQMGGADVLVTKNQIHNQHDVPVMTTWTTLVARAGESPAPSFMQTVAHTMLVEGATYDNGQTIPDHSGFFTEPDPAADPKPYGAIDFDTLTVGQELEPRTVKLTRGNLINYAGVAGDPNPIHFSDEIADIVGLDTVVAHGMQTMGISAGYVTDFVGDPGAVYEYNVRFTAPVYVPRDGYGEMDLTAKVKSLDPETRRGQIALTAKSNGKKIFGRAVASVQFN</sequence>
<dbReference type="Proteomes" id="UP000632454">
    <property type="component" value="Unassembled WGS sequence"/>
</dbReference>
<dbReference type="InterPro" id="IPR029069">
    <property type="entry name" value="HotDog_dom_sf"/>
</dbReference>
<evidence type="ECO:0000256" key="1">
    <source>
        <dbReference type="ARBA" id="ARBA00005254"/>
    </source>
</evidence>
<evidence type="ECO:0000313" key="4">
    <source>
        <dbReference type="EMBL" id="GGF23212.1"/>
    </source>
</evidence>
<evidence type="ECO:0000259" key="2">
    <source>
        <dbReference type="Pfam" id="PF01575"/>
    </source>
</evidence>
<dbReference type="InterPro" id="IPR054849">
    <property type="entry name" value="UPF0336_fam"/>
</dbReference>
<name>A0ABQ1UQX4_9NOCA</name>
<feature type="domain" description="MaoC-like" evidence="2">
    <location>
        <begin position="234"/>
        <end position="330"/>
    </location>
</feature>
<feature type="domain" description="FAS1-like dehydratase" evidence="3">
    <location>
        <begin position="36"/>
        <end position="167"/>
    </location>
</feature>
<comment type="caution">
    <text evidence="4">The sequence shown here is derived from an EMBL/GenBank/DDBJ whole genome shotgun (WGS) entry which is preliminary data.</text>
</comment>
<dbReference type="EMBL" id="BMCS01000001">
    <property type="protein sequence ID" value="GGF23212.1"/>
    <property type="molecule type" value="Genomic_DNA"/>
</dbReference>
<dbReference type="Gene3D" id="3.10.129.10">
    <property type="entry name" value="Hotdog Thioesterase"/>
    <property type="match status" value="2"/>
</dbReference>
<dbReference type="PANTHER" id="PTHR43841">
    <property type="entry name" value="3-HYDROXYACYL-THIOESTER DEHYDRATASE HTDX-RELATED"/>
    <property type="match status" value="1"/>
</dbReference>
<evidence type="ECO:0000313" key="5">
    <source>
        <dbReference type="Proteomes" id="UP000632454"/>
    </source>
</evidence>
<dbReference type="Pfam" id="PF01575">
    <property type="entry name" value="MaoC_dehydratas"/>
    <property type="match status" value="1"/>
</dbReference>
<gene>
    <name evidence="4" type="ORF">GCM10007298_18920</name>
</gene>
<dbReference type="NCBIfam" id="NF040624">
    <property type="entry name" value="HadA"/>
    <property type="match status" value="1"/>
</dbReference>
<dbReference type="Pfam" id="PF13452">
    <property type="entry name" value="FAS1_DH_region"/>
    <property type="match status" value="1"/>
</dbReference>
<dbReference type="NCBIfam" id="NF040620">
    <property type="entry name" value="fused_HadA_HadB"/>
    <property type="match status" value="1"/>
</dbReference>
<proteinExistence type="inferred from homology"/>
<reference evidence="5" key="1">
    <citation type="journal article" date="2019" name="Int. J. Syst. Evol. Microbiol.">
        <title>The Global Catalogue of Microorganisms (GCM) 10K type strain sequencing project: providing services to taxonomists for standard genome sequencing and annotation.</title>
        <authorList>
            <consortium name="The Broad Institute Genomics Platform"/>
            <consortium name="The Broad Institute Genome Sequencing Center for Infectious Disease"/>
            <person name="Wu L."/>
            <person name="Ma J."/>
        </authorList>
    </citation>
    <scope>NUCLEOTIDE SEQUENCE [LARGE SCALE GENOMIC DNA]</scope>
    <source>
        <strain evidence="5">CCM 7855</strain>
    </source>
</reference>
<dbReference type="CDD" id="cd03453">
    <property type="entry name" value="SAV4209_like"/>
    <property type="match status" value="1"/>
</dbReference>
<dbReference type="InterPro" id="IPR039569">
    <property type="entry name" value="FAS1-like_DH_region"/>
</dbReference>
<keyword evidence="5" id="KW-1185">Reference proteome</keyword>
<accession>A0ABQ1UQX4</accession>
<dbReference type="PANTHER" id="PTHR43841:SF3">
    <property type="entry name" value="(3R)-HYDROXYACYL-ACP DEHYDRATASE SUBUNIT HADB"/>
    <property type="match status" value="1"/>
</dbReference>
<protein>
    <submittedName>
        <fullName evidence="4">(R)-hydratase</fullName>
    </submittedName>
</protein>
<evidence type="ECO:0000259" key="3">
    <source>
        <dbReference type="Pfam" id="PF13452"/>
    </source>
</evidence>